<accession>D8LSS0</accession>
<dbReference type="OrthoDB" id="10410660at2759"/>
<dbReference type="InParanoid" id="D8LSS0"/>
<keyword evidence="3" id="KW-1185">Reference proteome</keyword>
<gene>
    <name evidence="2" type="ORF">Esi_0076_0075</name>
</gene>
<dbReference type="EMBL" id="FN649735">
    <property type="protein sequence ID" value="CBN75270.1"/>
    <property type="molecule type" value="Genomic_DNA"/>
</dbReference>
<dbReference type="Proteomes" id="UP000002630">
    <property type="component" value="Linkage Group LG10"/>
</dbReference>
<keyword evidence="1" id="KW-0472">Membrane</keyword>
<dbReference type="AlphaFoldDB" id="D8LSS0"/>
<evidence type="ECO:0000313" key="3">
    <source>
        <dbReference type="Proteomes" id="UP000002630"/>
    </source>
</evidence>
<keyword evidence="1" id="KW-1133">Transmembrane helix</keyword>
<evidence type="ECO:0000256" key="1">
    <source>
        <dbReference type="SAM" id="Phobius"/>
    </source>
</evidence>
<sequence>MIQAGAGAAALERGEEGSLIAGTEPRRKGWVVPALAAAVGVALLLACGLSAHHAREDASAAGAAATPMQASTDSVPSCSLLSCTSSGCDWDGAPFLCLDGGSAGGCADSASTWSGGDGCTSFCDLSGCADTLENTGVDDLPRRCLECDETQCSNLAGHPSQACGSTVPFVCLSGAATWGCADNELAWASTPSTTCGECCDVSGC</sequence>
<dbReference type="EMBL" id="FN648992">
    <property type="protein sequence ID" value="CBN75270.1"/>
    <property type="molecule type" value="Genomic_DNA"/>
</dbReference>
<reference evidence="2 3" key="1">
    <citation type="journal article" date="2010" name="Nature">
        <title>The Ectocarpus genome and the independent evolution of multicellularity in brown algae.</title>
        <authorList>
            <person name="Cock J.M."/>
            <person name="Sterck L."/>
            <person name="Rouze P."/>
            <person name="Scornet D."/>
            <person name="Allen A.E."/>
            <person name="Amoutzias G."/>
            <person name="Anthouard V."/>
            <person name="Artiguenave F."/>
            <person name="Aury J.M."/>
            <person name="Badger J.H."/>
            <person name="Beszteri B."/>
            <person name="Billiau K."/>
            <person name="Bonnet E."/>
            <person name="Bothwell J.H."/>
            <person name="Bowler C."/>
            <person name="Boyen C."/>
            <person name="Brownlee C."/>
            <person name="Carrano C.J."/>
            <person name="Charrier B."/>
            <person name="Cho G.Y."/>
            <person name="Coelho S.M."/>
            <person name="Collen J."/>
            <person name="Corre E."/>
            <person name="Da Silva C."/>
            <person name="Delage L."/>
            <person name="Delaroque N."/>
            <person name="Dittami S.M."/>
            <person name="Doulbeau S."/>
            <person name="Elias M."/>
            <person name="Farnham G."/>
            <person name="Gachon C.M."/>
            <person name="Gschloessl B."/>
            <person name="Heesch S."/>
            <person name="Jabbari K."/>
            <person name="Jubin C."/>
            <person name="Kawai H."/>
            <person name="Kimura K."/>
            <person name="Kloareg B."/>
            <person name="Kupper F.C."/>
            <person name="Lang D."/>
            <person name="Le Bail A."/>
            <person name="Leblanc C."/>
            <person name="Lerouge P."/>
            <person name="Lohr M."/>
            <person name="Lopez P.J."/>
            <person name="Martens C."/>
            <person name="Maumus F."/>
            <person name="Michel G."/>
            <person name="Miranda-Saavedra D."/>
            <person name="Morales J."/>
            <person name="Moreau H."/>
            <person name="Motomura T."/>
            <person name="Nagasato C."/>
            <person name="Napoli C.A."/>
            <person name="Nelson D.R."/>
            <person name="Nyvall-Collen P."/>
            <person name="Peters A.F."/>
            <person name="Pommier C."/>
            <person name="Potin P."/>
            <person name="Poulain J."/>
            <person name="Quesneville H."/>
            <person name="Read B."/>
            <person name="Rensing S.A."/>
            <person name="Ritter A."/>
            <person name="Rousvoal S."/>
            <person name="Samanta M."/>
            <person name="Samson G."/>
            <person name="Schroeder D.C."/>
            <person name="Segurens B."/>
            <person name="Strittmatter M."/>
            <person name="Tonon T."/>
            <person name="Tregear J.W."/>
            <person name="Valentin K."/>
            <person name="von Dassow P."/>
            <person name="Yamagishi T."/>
            <person name="Van de Peer Y."/>
            <person name="Wincker P."/>
        </authorList>
    </citation>
    <scope>NUCLEOTIDE SEQUENCE [LARGE SCALE GENOMIC DNA]</scope>
    <source>
        <strain evidence="3">Ec32 / CCAP1310/4</strain>
    </source>
</reference>
<protein>
    <submittedName>
        <fullName evidence="2">Uncharacterized protein</fullName>
    </submittedName>
</protein>
<dbReference type="eggNOG" id="ENOG502SC37">
    <property type="taxonomic scope" value="Eukaryota"/>
</dbReference>
<proteinExistence type="predicted"/>
<organism evidence="2 3">
    <name type="scientific">Ectocarpus siliculosus</name>
    <name type="common">Brown alga</name>
    <name type="synonym">Conferva siliculosa</name>
    <dbReference type="NCBI Taxonomy" id="2880"/>
    <lineage>
        <taxon>Eukaryota</taxon>
        <taxon>Sar</taxon>
        <taxon>Stramenopiles</taxon>
        <taxon>Ochrophyta</taxon>
        <taxon>PX clade</taxon>
        <taxon>Phaeophyceae</taxon>
        <taxon>Ectocarpales</taxon>
        <taxon>Ectocarpaceae</taxon>
        <taxon>Ectocarpus</taxon>
    </lineage>
</organism>
<keyword evidence="1" id="KW-0812">Transmembrane</keyword>
<feature type="transmembrane region" description="Helical" evidence="1">
    <location>
        <begin position="30"/>
        <end position="49"/>
    </location>
</feature>
<evidence type="ECO:0000313" key="2">
    <source>
        <dbReference type="EMBL" id="CBN75270.1"/>
    </source>
</evidence>
<name>D8LSS0_ECTSI</name>